<dbReference type="Proteomes" id="UP000054911">
    <property type="component" value="Unassembled WGS sequence"/>
</dbReference>
<evidence type="ECO:0000313" key="1">
    <source>
        <dbReference type="EMBL" id="SAK51504.1"/>
    </source>
</evidence>
<comment type="caution">
    <text evidence="1">The sequence shown here is derived from an EMBL/GenBank/DDBJ whole genome shotgun (WGS) entry which is preliminary data.</text>
</comment>
<name>A0A158A125_9BURK</name>
<proteinExistence type="predicted"/>
<sequence>MNYLAHWERLSKVCLALSTGRFQPVGEDGKRGNINEPIELAIIN</sequence>
<reference evidence="1" key="1">
    <citation type="submission" date="2016-01" db="EMBL/GenBank/DDBJ databases">
        <authorList>
            <person name="Peeters C."/>
        </authorList>
    </citation>
    <scope>NUCLEOTIDE SEQUENCE [LARGE SCALE GENOMIC DNA]</scope>
    <source>
        <strain evidence="1">LMG 29323</strain>
    </source>
</reference>
<keyword evidence="2" id="KW-1185">Reference proteome</keyword>
<accession>A0A158A125</accession>
<dbReference type="EMBL" id="FCOE02000004">
    <property type="protein sequence ID" value="SAK51504.1"/>
    <property type="molecule type" value="Genomic_DNA"/>
</dbReference>
<gene>
    <name evidence="1" type="ORF">AWB80_01653</name>
</gene>
<protein>
    <submittedName>
        <fullName evidence="1">Uncharacterized protein</fullName>
    </submittedName>
</protein>
<evidence type="ECO:0000313" key="2">
    <source>
        <dbReference type="Proteomes" id="UP000054911"/>
    </source>
</evidence>
<dbReference type="RefSeq" id="WP_279628642.1">
    <property type="nucleotide sequence ID" value="NZ_FCOE02000004.1"/>
</dbReference>
<dbReference type="AlphaFoldDB" id="A0A158A125"/>
<organism evidence="1 2">
    <name type="scientific">Caballeronia pedi</name>
    <dbReference type="NCBI Taxonomy" id="1777141"/>
    <lineage>
        <taxon>Bacteria</taxon>
        <taxon>Pseudomonadati</taxon>
        <taxon>Pseudomonadota</taxon>
        <taxon>Betaproteobacteria</taxon>
        <taxon>Burkholderiales</taxon>
        <taxon>Burkholderiaceae</taxon>
        <taxon>Caballeronia</taxon>
    </lineage>
</organism>